<keyword evidence="1" id="KW-0963">Cytoplasm</keyword>
<dbReference type="GO" id="GO:0034057">
    <property type="term" value="F:RNA strand-exchange activity"/>
    <property type="evidence" value="ECO:0007669"/>
    <property type="project" value="InterPro"/>
</dbReference>
<dbReference type="Gene3D" id="1.10.1710.10">
    <property type="entry name" value="ProQ/FinO domain"/>
    <property type="match status" value="1"/>
</dbReference>
<evidence type="ECO:0000256" key="2">
    <source>
        <dbReference type="ARBA" id="ARBA00022884"/>
    </source>
</evidence>
<comment type="caution">
    <text evidence="6">The sequence shown here is derived from an EMBL/GenBank/DDBJ whole genome shotgun (WGS) entry which is preliminary data.</text>
</comment>
<protein>
    <recommendedName>
        <fullName evidence="5">ProQ/FinO domain-containing protein</fullName>
    </recommendedName>
</protein>
<dbReference type="PANTHER" id="PTHR38106:SF1">
    <property type="entry name" value="RNA CHAPERONE PROQ"/>
    <property type="match status" value="1"/>
</dbReference>
<dbReference type="RefSeq" id="WP_109061559.1">
    <property type="nucleotide sequence ID" value="NZ_QETA01000003.1"/>
</dbReference>
<dbReference type="GO" id="GO:0005829">
    <property type="term" value="C:cytosol"/>
    <property type="evidence" value="ECO:0007669"/>
    <property type="project" value="TreeGrafter"/>
</dbReference>
<dbReference type="EMBL" id="QETA01000003">
    <property type="protein sequence ID" value="PWF22942.1"/>
    <property type="molecule type" value="Genomic_DNA"/>
</dbReference>
<dbReference type="AlphaFoldDB" id="A0A2V1JWU2"/>
<feature type="compositionally biased region" description="Polar residues" evidence="4">
    <location>
        <begin position="223"/>
        <end position="240"/>
    </location>
</feature>
<keyword evidence="7" id="KW-1185">Reference proteome</keyword>
<dbReference type="SUPFAM" id="SSF48657">
    <property type="entry name" value="FinO-like"/>
    <property type="match status" value="1"/>
</dbReference>
<feature type="compositionally biased region" description="Low complexity" evidence="4">
    <location>
        <begin position="185"/>
        <end position="203"/>
    </location>
</feature>
<gene>
    <name evidence="6" type="ORF">DD235_07975</name>
</gene>
<evidence type="ECO:0000256" key="4">
    <source>
        <dbReference type="SAM" id="MobiDB-lite"/>
    </source>
</evidence>
<evidence type="ECO:0000256" key="3">
    <source>
        <dbReference type="ARBA" id="ARBA00023186"/>
    </source>
</evidence>
<dbReference type="SMART" id="SM00945">
    <property type="entry name" value="ProQ"/>
    <property type="match status" value="1"/>
</dbReference>
<evidence type="ECO:0000313" key="7">
    <source>
        <dbReference type="Proteomes" id="UP000245212"/>
    </source>
</evidence>
<feature type="region of interest" description="Disordered" evidence="4">
    <location>
        <begin position="165"/>
        <end position="240"/>
    </location>
</feature>
<accession>A0A2V1JWU2</accession>
<sequence length="240" mass="25826">MGFEQLAALKEQLAAQAAEKRQQSRKAAPAGKPRSERPTRDGKAAARPQRPAQRREQPDVDPVVLTISKLQRLYPKTFPKKPEPKVALKIGILQDLLAQADSIKLTEEEIRAAIKTWCEGSRYWSCMIEGAVRINLQGEAEGQVTAPEAVRAKQLSARRRRSAIQAAKGARQPGKNTDETVAPGSETKSTAETTTIETAVIEAPLATAQPSPEQPATDINAPDSDSTPSDQAATDSAGSQ</sequence>
<feature type="compositionally biased region" description="Basic and acidic residues" evidence="4">
    <location>
        <begin position="33"/>
        <end position="44"/>
    </location>
</feature>
<organism evidence="6 7">
    <name type="scientific">Corticimicrobacter populi</name>
    <dbReference type="NCBI Taxonomy" id="2175229"/>
    <lineage>
        <taxon>Bacteria</taxon>
        <taxon>Pseudomonadati</taxon>
        <taxon>Pseudomonadota</taxon>
        <taxon>Betaproteobacteria</taxon>
        <taxon>Burkholderiales</taxon>
        <taxon>Alcaligenaceae</taxon>
        <taxon>Corticimicrobacter</taxon>
    </lineage>
</organism>
<name>A0A2V1JWU2_9BURK</name>
<dbReference type="Pfam" id="PF04352">
    <property type="entry name" value="ProQ"/>
    <property type="match status" value="1"/>
</dbReference>
<evidence type="ECO:0000256" key="1">
    <source>
        <dbReference type="ARBA" id="ARBA00022490"/>
    </source>
</evidence>
<dbReference type="Proteomes" id="UP000245212">
    <property type="component" value="Unassembled WGS sequence"/>
</dbReference>
<feature type="region of interest" description="Disordered" evidence="4">
    <location>
        <begin position="14"/>
        <end position="61"/>
    </location>
</feature>
<evidence type="ECO:0000259" key="5">
    <source>
        <dbReference type="SMART" id="SM00945"/>
    </source>
</evidence>
<proteinExistence type="predicted"/>
<evidence type="ECO:0000313" key="6">
    <source>
        <dbReference type="EMBL" id="PWF22942.1"/>
    </source>
</evidence>
<dbReference type="InterPro" id="IPR036442">
    <property type="entry name" value="ProQ/FinO_sf"/>
</dbReference>
<dbReference type="InterPro" id="IPR016103">
    <property type="entry name" value="ProQ/FinO"/>
</dbReference>
<dbReference type="GO" id="GO:0010608">
    <property type="term" value="P:post-transcriptional regulation of gene expression"/>
    <property type="evidence" value="ECO:0007669"/>
    <property type="project" value="InterPro"/>
</dbReference>
<reference evidence="7" key="1">
    <citation type="submission" date="2018-05" db="EMBL/GenBank/DDBJ databases">
        <authorList>
            <person name="Li Y."/>
        </authorList>
    </citation>
    <scope>NUCLEOTIDE SEQUENCE [LARGE SCALE GENOMIC DNA]</scope>
    <source>
        <strain evidence="7">3d-2-2</strain>
    </source>
</reference>
<dbReference type="GO" id="GO:0033592">
    <property type="term" value="F:RNA strand annealing activity"/>
    <property type="evidence" value="ECO:0007669"/>
    <property type="project" value="InterPro"/>
</dbReference>
<keyword evidence="3" id="KW-0143">Chaperone</keyword>
<keyword evidence="2" id="KW-0694">RNA-binding</keyword>
<feature type="domain" description="ProQ/FinO" evidence="5">
    <location>
        <begin position="58"/>
        <end position="172"/>
    </location>
</feature>
<dbReference type="InterPro" id="IPR023529">
    <property type="entry name" value="ProQ"/>
</dbReference>
<dbReference type="PANTHER" id="PTHR38106">
    <property type="entry name" value="RNA CHAPERONE PROQ"/>
    <property type="match status" value="1"/>
</dbReference>